<sequence>MIIICITIVGFIFYNSSQTGDSSNDRSRGVMQKIIESDYISSSFDGVNKDKLNKLFRKCAHVAEYCLLAFVLGIVFQVLKVNNGKYIIHILFAILLIAVLDEFYQMYIPGRNSNVLDVLIDFSGGVIGITIFSIIKKIIFLLCRGFRRNGNKKIRSLRK</sequence>
<dbReference type="AlphaFoldDB" id="W6S4D9"/>
<evidence type="ECO:0000259" key="2">
    <source>
        <dbReference type="Pfam" id="PF04892"/>
    </source>
</evidence>
<name>W6S4D9_9CLOT</name>
<dbReference type="Proteomes" id="UP000019426">
    <property type="component" value="Chromosome M2/40_rep1"/>
</dbReference>
<dbReference type="Pfam" id="PF04892">
    <property type="entry name" value="VanZ"/>
    <property type="match status" value="1"/>
</dbReference>
<protein>
    <recommendedName>
        <fullName evidence="2">VanZ-like domain-containing protein</fullName>
    </recommendedName>
</protein>
<dbReference type="PATRIC" id="fig|1216932.3.peg.2050"/>
<evidence type="ECO:0000313" key="3">
    <source>
        <dbReference type="EMBL" id="CDM69207.1"/>
    </source>
</evidence>
<dbReference type="HOGENOM" id="CLU_096028_0_0_9"/>
<organism evidence="3 4">
    <name type="scientific">Clostridium bornimense</name>
    <dbReference type="NCBI Taxonomy" id="1216932"/>
    <lineage>
        <taxon>Bacteria</taxon>
        <taxon>Bacillati</taxon>
        <taxon>Bacillota</taxon>
        <taxon>Clostridia</taxon>
        <taxon>Eubacteriales</taxon>
        <taxon>Clostridiaceae</taxon>
        <taxon>Clostridium</taxon>
    </lineage>
</organism>
<feature type="transmembrane region" description="Helical" evidence="1">
    <location>
        <begin position="119"/>
        <end position="143"/>
    </location>
</feature>
<feature type="domain" description="VanZ-like" evidence="2">
    <location>
        <begin position="2"/>
        <end position="135"/>
    </location>
</feature>
<evidence type="ECO:0000256" key="1">
    <source>
        <dbReference type="SAM" id="Phobius"/>
    </source>
</evidence>
<dbReference type="eggNOG" id="COG5652">
    <property type="taxonomic scope" value="Bacteria"/>
</dbReference>
<dbReference type="NCBIfam" id="NF037970">
    <property type="entry name" value="vanZ_1"/>
    <property type="match status" value="1"/>
</dbReference>
<reference evidence="3 4" key="1">
    <citation type="submission" date="2013-11" db="EMBL/GenBank/DDBJ databases">
        <title>Complete genome sequence of Clostridum sp. M2/40.</title>
        <authorList>
            <person name="Wibberg D."/>
            <person name="Puehler A."/>
            <person name="Schlueter A."/>
        </authorList>
    </citation>
    <scope>NUCLEOTIDE SEQUENCE [LARGE SCALE GENOMIC DNA]</scope>
    <source>
        <strain evidence="4">M2/40</strain>
    </source>
</reference>
<gene>
    <name evidence="3" type="ORF">CM240_2049</name>
</gene>
<accession>W6S4D9</accession>
<dbReference type="EMBL" id="HG917868">
    <property type="protein sequence ID" value="CDM69207.1"/>
    <property type="molecule type" value="Genomic_DNA"/>
</dbReference>
<keyword evidence="1" id="KW-0812">Transmembrane</keyword>
<dbReference type="InterPro" id="IPR006976">
    <property type="entry name" value="VanZ-like"/>
</dbReference>
<dbReference type="STRING" id="1216932.CM240_2049"/>
<evidence type="ECO:0000313" key="4">
    <source>
        <dbReference type="Proteomes" id="UP000019426"/>
    </source>
</evidence>
<proteinExistence type="predicted"/>
<keyword evidence="4" id="KW-1185">Reference proteome</keyword>
<keyword evidence="1" id="KW-1133">Transmembrane helix</keyword>
<feature type="transmembrane region" description="Helical" evidence="1">
    <location>
        <begin position="86"/>
        <end position="107"/>
    </location>
</feature>
<keyword evidence="1" id="KW-0472">Membrane</keyword>
<feature type="transmembrane region" description="Helical" evidence="1">
    <location>
        <begin position="62"/>
        <end position="79"/>
    </location>
</feature>
<dbReference type="KEGG" id="clt:CM240_2049"/>